<keyword evidence="1" id="KW-0472">Membrane</keyword>
<reference evidence="2 3" key="1">
    <citation type="journal article" date="2016" name="Nat. Commun.">
        <title>Thousands of microbial genomes shed light on interconnected biogeochemical processes in an aquifer system.</title>
        <authorList>
            <person name="Anantharaman K."/>
            <person name="Brown C.T."/>
            <person name="Hug L.A."/>
            <person name="Sharon I."/>
            <person name="Castelle C.J."/>
            <person name="Probst A.J."/>
            <person name="Thomas B.C."/>
            <person name="Singh A."/>
            <person name="Wilkins M.J."/>
            <person name="Karaoz U."/>
            <person name="Brodie E.L."/>
            <person name="Williams K.H."/>
            <person name="Hubbard S.S."/>
            <person name="Banfield J.F."/>
        </authorList>
    </citation>
    <scope>NUCLEOTIDE SEQUENCE [LARGE SCALE GENOMIC DNA]</scope>
</reference>
<keyword evidence="1" id="KW-0812">Transmembrane</keyword>
<evidence type="ECO:0000313" key="3">
    <source>
        <dbReference type="Proteomes" id="UP000178570"/>
    </source>
</evidence>
<dbReference type="Proteomes" id="UP000178570">
    <property type="component" value="Unassembled WGS sequence"/>
</dbReference>
<keyword evidence="1" id="KW-1133">Transmembrane helix</keyword>
<organism evidence="2 3">
    <name type="scientific">Candidatus Brennerbacteria bacterium RIFOXYD1_FULL_41_16</name>
    <dbReference type="NCBI Taxonomy" id="1797529"/>
    <lineage>
        <taxon>Bacteria</taxon>
        <taxon>Candidatus Brenneribacteriota</taxon>
    </lineage>
</organism>
<accession>A0A1G1XL06</accession>
<dbReference type="EMBL" id="MHHY01000007">
    <property type="protein sequence ID" value="OGY40584.1"/>
    <property type="molecule type" value="Genomic_DNA"/>
</dbReference>
<dbReference type="PROSITE" id="PS51257">
    <property type="entry name" value="PROKAR_LIPOPROTEIN"/>
    <property type="match status" value="1"/>
</dbReference>
<dbReference type="AlphaFoldDB" id="A0A1G1XL06"/>
<sequence length="94" mass="10519">MSRDLLLGLAIVLILGCLMIVGPLVLHPELRIPIGMYGENLQLWREAHPRYQGDTAPLFEKIERIMPSIIIIIIIIAALIFLIPVIKDIVNILG</sequence>
<feature type="transmembrane region" description="Helical" evidence="1">
    <location>
        <begin position="6"/>
        <end position="26"/>
    </location>
</feature>
<evidence type="ECO:0000256" key="1">
    <source>
        <dbReference type="SAM" id="Phobius"/>
    </source>
</evidence>
<comment type="caution">
    <text evidence="2">The sequence shown here is derived from an EMBL/GenBank/DDBJ whole genome shotgun (WGS) entry which is preliminary data.</text>
</comment>
<gene>
    <name evidence="2" type="ORF">A2570_02515</name>
</gene>
<feature type="transmembrane region" description="Helical" evidence="1">
    <location>
        <begin position="65"/>
        <end position="86"/>
    </location>
</feature>
<name>A0A1G1XL06_9BACT</name>
<evidence type="ECO:0000313" key="2">
    <source>
        <dbReference type="EMBL" id="OGY40584.1"/>
    </source>
</evidence>
<proteinExistence type="predicted"/>
<protein>
    <submittedName>
        <fullName evidence="2">Uncharacterized protein</fullName>
    </submittedName>
</protein>